<organism evidence="2">
    <name type="scientific">Anguilla anguilla</name>
    <name type="common">European freshwater eel</name>
    <name type="synonym">Muraena anguilla</name>
    <dbReference type="NCBI Taxonomy" id="7936"/>
    <lineage>
        <taxon>Eukaryota</taxon>
        <taxon>Metazoa</taxon>
        <taxon>Chordata</taxon>
        <taxon>Craniata</taxon>
        <taxon>Vertebrata</taxon>
        <taxon>Euteleostomi</taxon>
        <taxon>Actinopterygii</taxon>
        <taxon>Neopterygii</taxon>
        <taxon>Teleostei</taxon>
        <taxon>Anguilliformes</taxon>
        <taxon>Anguillidae</taxon>
        <taxon>Anguilla</taxon>
    </lineage>
</organism>
<keyword evidence="1" id="KW-1133">Transmembrane helix</keyword>
<reference evidence="2" key="2">
    <citation type="journal article" date="2015" name="Fish Shellfish Immunol.">
        <title>Early steps in the European eel (Anguilla anguilla)-Vibrio vulnificus interaction in the gills: Role of the RtxA13 toxin.</title>
        <authorList>
            <person name="Callol A."/>
            <person name="Pajuelo D."/>
            <person name="Ebbesson L."/>
            <person name="Teles M."/>
            <person name="MacKenzie S."/>
            <person name="Amaro C."/>
        </authorList>
    </citation>
    <scope>NUCLEOTIDE SEQUENCE</scope>
</reference>
<sequence length="73" mass="8914">MYFSGWIQFQFLISIPVRFSIPFFFWFQQTKNNFELYEFTCEAKIRQSNDDWSKILSPYGNCLQCLNVSFFKK</sequence>
<keyword evidence="1" id="KW-0812">Transmembrane</keyword>
<evidence type="ECO:0000256" key="1">
    <source>
        <dbReference type="SAM" id="Phobius"/>
    </source>
</evidence>
<feature type="transmembrane region" description="Helical" evidence="1">
    <location>
        <begin position="6"/>
        <end position="27"/>
    </location>
</feature>
<protein>
    <submittedName>
        <fullName evidence="2">Uncharacterized protein</fullName>
    </submittedName>
</protein>
<name>A0A0E9RZ27_ANGAN</name>
<proteinExistence type="predicted"/>
<reference evidence="2" key="1">
    <citation type="submission" date="2014-11" db="EMBL/GenBank/DDBJ databases">
        <authorList>
            <person name="Amaro Gonzalez C."/>
        </authorList>
    </citation>
    <scope>NUCLEOTIDE SEQUENCE</scope>
</reference>
<keyword evidence="1" id="KW-0472">Membrane</keyword>
<dbReference type="EMBL" id="GBXM01074266">
    <property type="protein sequence ID" value="JAH34311.1"/>
    <property type="molecule type" value="Transcribed_RNA"/>
</dbReference>
<evidence type="ECO:0000313" key="2">
    <source>
        <dbReference type="EMBL" id="JAH34311.1"/>
    </source>
</evidence>
<accession>A0A0E9RZ27</accession>
<dbReference type="AlphaFoldDB" id="A0A0E9RZ27"/>